<evidence type="ECO:0000313" key="2">
    <source>
        <dbReference type="Proteomes" id="UP001419268"/>
    </source>
</evidence>
<sequence>MIRTLEVLYARGVLDEDAKLTSPIGFQVSEIPLLSFVPKPQHDIEKKPYSHSPVPRSLIDCDSIALPFSFKLHNQRNQLTAKEFESKVKKKREIEVAPALSEEPIDIGGKHNNEEEKIMWVVVVVVEATEGQKPHEALEADEVGEEVEVSVAPDLQQMKKSKKKTRLLFYPESEVVPIRDGLEIIRTRMPHHKGIT</sequence>
<dbReference type="EMBL" id="JBBNAG010000010">
    <property type="protein sequence ID" value="KAK9100688.1"/>
    <property type="molecule type" value="Genomic_DNA"/>
</dbReference>
<organism evidence="1 2">
    <name type="scientific">Stephania cephalantha</name>
    <dbReference type="NCBI Taxonomy" id="152367"/>
    <lineage>
        <taxon>Eukaryota</taxon>
        <taxon>Viridiplantae</taxon>
        <taxon>Streptophyta</taxon>
        <taxon>Embryophyta</taxon>
        <taxon>Tracheophyta</taxon>
        <taxon>Spermatophyta</taxon>
        <taxon>Magnoliopsida</taxon>
        <taxon>Ranunculales</taxon>
        <taxon>Menispermaceae</taxon>
        <taxon>Menispermoideae</taxon>
        <taxon>Cissampelideae</taxon>
        <taxon>Stephania</taxon>
    </lineage>
</organism>
<keyword evidence="2" id="KW-1185">Reference proteome</keyword>
<comment type="caution">
    <text evidence="1">The sequence shown here is derived from an EMBL/GenBank/DDBJ whole genome shotgun (WGS) entry which is preliminary data.</text>
</comment>
<protein>
    <submittedName>
        <fullName evidence="1">Uncharacterized protein</fullName>
    </submittedName>
</protein>
<reference evidence="1 2" key="1">
    <citation type="submission" date="2024-01" db="EMBL/GenBank/DDBJ databases">
        <title>Genome assemblies of Stephania.</title>
        <authorList>
            <person name="Yang L."/>
        </authorList>
    </citation>
    <scope>NUCLEOTIDE SEQUENCE [LARGE SCALE GENOMIC DNA]</scope>
    <source>
        <strain evidence="1">JXDWG</strain>
        <tissue evidence="1">Leaf</tissue>
    </source>
</reference>
<proteinExistence type="predicted"/>
<name>A0AAP0F329_9MAGN</name>
<gene>
    <name evidence="1" type="ORF">Scep_024118</name>
</gene>
<accession>A0AAP0F329</accession>
<evidence type="ECO:0000313" key="1">
    <source>
        <dbReference type="EMBL" id="KAK9100688.1"/>
    </source>
</evidence>
<dbReference type="Proteomes" id="UP001419268">
    <property type="component" value="Unassembled WGS sequence"/>
</dbReference>
<dbReference type="AlphaFoldDB" id="A0AAP0F329"/>